<sequence length="721" mass="80469">MLNLTSQSLRNFAKQALQRSRVKLVYQRVTLTRFTTLFFFLALINCIILIILQSIAFTDNEAASEIISGFLTQANITQTRVVFISGDELYECSDIPQRGNSGCAVLVSADADNANVSSTKPHNSRRQALDESEVSFLSVNLTKRHHKVHAKTEVDMNGQIDGLQLDNGQSLDQTCLQSLIWLNDVIHDSMAEDIVTLTFQVWLLLLSFVTILNESLPHLGAAIAGHVLVTAWAGYRLNNTYKLQAHYETLIVQQACNDVDFLGSWWNVRADHTIPILVFNAVALVLATYLASRLYKVYAQQSFNRVGASSRIHNIYRLALVLSVCVQLGGFFAIASTAMWLDKASSGTIKSVAQHLSLYRAVFSTMGVLELPWAILGWTYVRREDRRQFIVFAGISLLLLASSSGIFASPLYQFIFQTWPFFATMTITSYLLIVLTSILGVWCRTQFGKGLSEFLKEEETPEGADFAPVYYAPEKFKLDLNRAQSSFDSEEKDRELPVDSLPFALAAHRQPVQKPPRARFSFHSRFKTSSVYSDMNRGTVKLSSTPPLFRDTLSSVRDTLSTLSSFSSLSPISERSPPPSLPSASQKSDKFVRDSRGSASHSNIVADQNEHTERTGDHPEYHGSPISRSPSDRARVRKAPVQCVMSAFGACSCLFLGIGLPNSEYKARLFPSIGHSTLSQYSRNACRESCKKNALLAHNAYNHSLYDLSCPNHRIIEFNPY</sequence>
<reference evidence="3 4" key="2">
    <citation type="submission" date="2017-02" db="EMBL/GenBank/DDBJ databases">
        <title>A genome survey and senescence transcriptome analysis in Lentinula edodes.</title>
        <authorList>
            <person name="Sakamoto Y."/>
            <person name="Nakade K."/>
            <person name="Sato S."/>
            <person name="Yoshida Y."/>
            <person name="Miyazaki K."/>
            <person name="Natsume S."/>
            <person name="Konno N."/>
        </authorList>
    </citation>
    <scope>NUCLEOTIDE SEQUENCE [LARGE SCALE GENOMIC DNA]</scope>
    <source>
        <strain evidence="3 4">NBRC 111202</strain>
    </source>
</reference>
<organism evidence="3 4">
    <name type="scientific">Lentinula edodes</name>
    <name type="common">Shiitake mushroom</name>
    <name type="synonym">Lentinus edodes</name>
    <dbReference type="NCBI Taxonomy" id="5353"/>
    <lineage>
        <taxon>Eukaryota</taxon>
        <taxon>Fungi</taxon>
        <taxon>Dikarya</taxon>
        <taxon>Basidiomycota</taxon>
        <taxon>Agaricomycotina</taxon>
        <taxon>Agaricomycetes</taxon>
        <taxon>Agaricomycetidae</taxon>
        <taxon>Agaricales</taxon>
        <taxon>Marasmiineae</taxon>
        <taxon>Omphalotaceae</taxon>
        <taxon>Lentinula</taxon>
    </lineage>
</organism>
<dbReference type="InterPro" id="IPR040410">
    <property type="entry name" value="UPF0658_Golgi"/>
</dbReference>
<keyword evidence="2" id="KW-0812">Transmembrane</keyword>
<feature type="compositionally biased region" description="Basic and acidic residues" evidence="1">
    <location>
        <begin position="587"/>
        <end position="596"/>
    </location>
</feature>
<dbReference type="EMBL" id="BDGU01000067">
    <property type="protein sequence ID" value="GAW01629.1"/>
    <property type="molecule type" value="Genomic_DNA"/>
</dbReference>
<reference evidence="3 4" key="1">
    <citation type="submission" date="2016-08" db="EMBL/GenBank/DDBJ databases">
        <authorList>
            <consortium name="Lentinula edodes genome sequencing consortium"/>
            <person name="Sakamoto Y."/>
            <person name="Nakade K."/>
            <person name="Sato S."/>
            <person name="Yoshida Y."/>
            <person name="Miyazaki K."/>
            <person name="Natsume S."/>
            <person name="Konno N."/>
        </authorList>
    </citation>
    <scope>NUCLEOTIDE SEQUENCE [LARGE SCALE GENOMIC DNA]</scope>
    <source>
        <strain evidence="3 4">NBRC 111202</strain>
    </source>
</reference>
<keyword evidence="4" id="KW-1185">Reference proteome</keyword>
<evidence type="ECO:0000313" key="3">
    <source>
        <dbReference type="EMBL" id="GAW01629.1"/>
    </source>
</evidence>
<dbReference type="PANTHER" id="PTHR34391">
    <property type="entry name" value="UPF0658 GOLGI APPARATUS MEMBRANE PROTEIN C1952.10C-RELATED"/>
    <property type="match status" value="1"/>
</dbReference>
<feature type="transmembrane region" description="Helical" evidence="2">
    <location>
        <begin position="315"/>
        <end position="341"/>
    </location>
</feature>
<evidence type="ECO:0000313" key="4">
    <source>
        <dbReference type="Proteomes" id="UP000188533"/>
    </source>
</evidence>
<dbReference type="STRING" id="5353.A0A1Q3E3M3"/>
<feature type="compositionally biased region" description="Basic and acidic residues" evidence="1">
    <location>
        <begin position="608"/>
        <end position="621"/>
    </location>
</feature>
<feature type="transmembrane region" description="Helical" evidence="2">
    <location>
        <begin position="274"/>
        <end position="295"/>
    </location>
</feature>
<feature type="transmembrane region" description="Helical" evidence="2">
    <location>
        <begin position="421"/>
        <end position="442"/>
    </location>
</feature>
<proteinExistence type="predicted"/>
<gene>
    <name evidence="3" type="ORF">LENED_003233</name>
</gene>
<feature type="compositionally biased region" description="Polar residues" evidence="1">
    <location>
        <begin position="597"/>
        <end position="606"/>
    </location>
</feature>
<dbReference type="PANTHER" id="PTHR34391:SF2">
    <property type="entry name" value="TRP C-TERMINAL DOMAIN-CONTAINING PROTEIN"/>
    <property type="match status" value="1"/>
</dbReference>
<protein>
    <submittedName>
        <fullName evidence="3">Uncharacterized protein</fullName>
    </submittedName>
</protein>
<dbReference type="Proteomes" id="UP000188533">
    <property type="component" value="Unassembled WGS sequence"/>
</dbReference>
<feature type="region of interest" description="Disordered" evidence="1">
    <location>
        <begin position="567"/>
        <end position="633"/>
    </location>
</feature>
<feature type="transmembrane region" description="Helical" evidence="2">
    <location>
        <begin position="31"/>
        <end position="52"/>
    </location>
</feature>
<dbReference type="GO" id="GO:0005794">
    <property type="term" value="C:Golgi apparatus"/>
    <property type="evidence" value="ECO:0007669"/>
    <property type="project" value="TreeGrafter"/>
</dbReference>
<feature type="transmembrane region" description="Helical" evidence="2">
    <location>
        <begin position="361"/>
        <end position="381"/>
    </location>
</feature>
<comment type="caution">
    <text evidence="3">The sequence shown here is derived from an EMBL/GenBank/DDBJ whole genome shotgun (WGS) entry which is preliminary data.</text>
</comment>
<keyword evidence="2" id="KW-0472">Membrane</keyword>
<dbReference type="AlphaFoldDB" id="A0A1Q3E3M3"/>
<name>A0A1Q3E3M3_LENED</name>
<evidence type="ECO:0000256" key="2">
    <source>
        <dbReference type="SAM" id="Phobius"/>
    </source>
</evidence>
<evidence type="ECO:0000256" key="1">
    <source>
        <dbReference type="SAM" id="MobiDB-lite"/>
    </source>
</evidence>
<feature type="transmembrane region" description="Helical" evidence="2">
    <location>
        <begin position="390"/>
        <end position="415"/>
    </location>
</feature>
<keyword evidence="2" id="KW-1133">Transmembrane helix</keyword>
<accession>A0A1Q3E3M3</accession>